<evidence type="ECO:0000313" key="2">
    <source>
        <dbReference type="Proteomes" id="UP000824533"/>
    </source>
</evidence>
<gene>
    <name evidence="1" type="ORF">K1T71_009917</name>
</gene>
<organism evidence="1 2">
    <name type="scientific">Dendrolimus kikuchii</name>
    <dbReference type="NCBI Taxonomy" id="765133"/>
    <lineage>
        <taxon>Eukaryota</taxon>
        <taxon>Metazoa</taxon>
        <taxon>Ecdysozoa</taxon>
        <taxon>Arthropoda</taxon>
        <taxon>Hexapoda</taxon>
        <taxon>Insecta</taxon>
        <taxon>Pterygota</taxon>
        <taxon>Neoptera</taxon>
        <taxon>Endopterygota</taxon>
        <taxon>Lepidoptera</taxon>
        <taxon>Glossata</taxon>
        <taxon>Ditrysia</taxon>
        <taxon>Bombycoidea</taxon>
        <taxon>Lasiocampidae</taxon>
        <taxon>Dendrolimus</taxon>
    </lineage>
</organism>
<accession>A0ACC1CSZ4</accession>
<dbReference type="Proteomes" id="UP000824533">
    <property type="component" value="Linkage Group LG17"/>
</dbReference>
<sequence>MEENDELSQLEELLCADLNVAKNEVESQQTICEVDIFQRNVDKEANIDESAIAPSTSAIHNGDTDSSDDEERRNYTERKYNDYGTEIKKTLDNRESEEHHKRLDFETRLRDTNREIKVVRHTSFIKKPELSSEQRSKYILAAPETKTKGCIDIYTDPIFGIRITKPLISSAALLERMQGREAVNMLRVKRYVENQDSSKDWVIAGVIVRKSAAKKSQKGNNFIIWTLSDLKDDLKTISMFLFRKAYNDLWKTTEGTVVAVLNPNILDKSQNSADQACLSVENPDRVMILGQSKDLGVCKSKKKNGEPCSAFVNITQCEHCVYHVKQEYQKFSRRQELQSSTMGKGLVNLRNKVLGKDTVIYGGKAFTALPTGNSKKVKEKDQNRLMSLSDYFKSEDNNLMMNKAPFGAGPLKNNTAILHSPTAQKLSDSDRLNKLSNFNSNPVRVINSDSIKKLGVTSLSSQGSSLAERIASSPKLGKGFSLQGSGTIDLNISYGQKAAEKAKANAVKLIQQNGGLTKSDPNNIKGTETGKKRALEKLNNSNENISKKPKTEQEGTKAKGVMSERFKKILEATSAHQNLIEQHEDDEQEKYFNKLEKKEAMEEKMLNTFKLPCKAVRCVKCKYTAFSAAQLCKDEHHPLKLLDTFKRFFKCLDCNNRTISLELIPLHSCSNCRSSRWEKAPMLREKKVVHAESLSIRGEEETFIGGQVTAGKNINLLVPDS</sequence>
<comment type="caution">
    <text evidence="1">The sequence shown here is derived from an EMBL/GenBank/DDBJ whole genome shotgun (WGS) entry which is preliminary data.</text>
</comment>
<protein>
    <submittedName>
        <fullName evidence="1">Uncharacterized protein</fullName>
    </submittedName>
</protein>
<proteinExistence type="predicted"/>
<reference evidence="1 2" key="1">
    <citation type="journal article" date="2021" name="Front. Genet.">
        <title>Chromosome-Level Genome Assembly Reveals Significant Gene Expansion in the Toll and IMD Signaling Pathways of Dendrolimus kikuchii.</title>
        <authorList>
            <person name="Zhou J."/>
            <person name="Wu P."/>
            <person name="Xiong Z."/>
            <person name="Liu N."/>
            <person name="Zhao N."/>
            <person name="Ji M."/>
            <person name="Qiu Y."/>
            <person name="Yang B."/>
        </authorList>
    </citation>
    <scope>NUCLEOTIDE SEQUENCE [LARGE SCALE GENOMIC DNA]</scope>
    <source>
        <strain evidence="1">Ann1</strain>
    </source>
</reference>
<evidence type="ECO:0000313" key="1">
    <source>
        <dbReference type="EMBL" id="KAJ0174809.1"/>
    </source>
</evidence>
<dbReference type="EMBL" id="CM034403">
    <property type="protein sequence ID" value="KAJ0174809.1"/>
    <property type="molecule type" value="Genomic_DNA"/>
</dbReference>
<keyword evidence="2" id="KW-1185">Reference proteome</keyword>
<name>A0ACC1CSZ4_9NEOP</name>